<dbReference type="Gene3D" id="1.25.40.10">
    <property type="entry name" value="Tetratricopeptide repeat domain"/>
    <property type="match status" value="1"/>
</dbReference>
<proteinExistence type="predicted"/>
<dbReference type="Proteomes" id="UP000002191">
    <property type="component" value="Chromosome"/>
</dbReference>
<dbReference type="RefSeq" id="WP_013515861.1">
    <property type="nucleotide sequence ID" value="NC_014844.1"/>
</dbReference>
<name>E6VZ87_PSEA9</name>
<dbReference type="KEGG" id="das:Daes_2965"/>
<accession>E6VZ87</accession>
<gene>
    <name evidence="2" type="ordered locus">Daes_2965</name>
</gene>
<reference evidence="2 3" key="2">
    <citation type="journal article" date="2014" name="Genome Announc.">
        <title>Complete Genome Sequence of the Subsurface, Mesophilic Sulfate-Reducing Bacterium Desulfovibrio aespoeensis Aspo-2.</title>
        <authorList>
            <person name="Pedersen K."/>
            <person name="Bengtsson A."/>
            <person name="Edlund J."/>
            <person name="Rabe L."/>
            <person name="Hazen T."/>
            <person name="Chakraborty R."/>
            <person name="Goodwin L."/>
            <person name="Shapiro N."/>
        </authorList>
    </citation>
    <scope>NUCLEOTIDE SEQUENCE [LARGE SCALE GENOMIC DNA]</scope>
    <source>
        <strain evidence="3">ATCC 700646 / DSM 10631 / Aspo-2</strain>
    </source>
</reference>
<dbReference type="OrthoDB" id="5457186at2"/>
<evidence type="ECO:0000256" key="1">
    <source>
        <dbReference type="SAM" id="MobiDB-lite"/>
    </source>
</evidence>
<organism evidence="2 3">
    <name type="scientific">Pseudodesulfovibrio aespoeensis (strain ATCC 700646 / DSM 10631 / Aspo-2)</name>
    <name type="common">Desulfovibrio aespoeensis</name>
    <dbReference type="NCBI Taxonomy" id="643562"/>
    <lineage>
        <taxon>Bacteria</taxon>
        <taxon>Pseudomonadati</taxon>
        <taxon>Thermodesulfobacteriota</taxon>
        <taxon>Desulfovibrionia</taxon>
        <taxon>Desulfovibrionales</taxon>
        <taxon>Desulfovibrionaceae</taxon>
    </lineage>
</organism>
<dbReference type="SUPFAM" id="SSF48452">
    <property type="entry name" value="TPR-like"/>
    <property type="match status" value="1"/>
</dbReference>
<keyword evidence="3" id="KW-1185">Reference proteome</keyword>
<dbReference type="EMBL" id="CP002431">
    <property type="protein sequence ID" value="ADU63959.1"/>
    <property type="molecule type" value="Genomic_DNA"/>
</dbReference>
<evidence type="ECO:0008006" key="4">
    <source>
        <dbReference type="Google" id="ProtNLM"/>
    </source>
</evidence>
<dbReference type="AlphaFoldDB" id="E6VZ87"/>
<feature type="region of interest" description="Disordered" evidence="1">
    <location>
        <begin position="158"/>
        <end position="182"/>
    </location>
</feature>
<evidence type="ECO:0000313" key="3">
    <source>
        <dbReference type="Proteomes" id="UP000002191"/>
    </source>
</evidence>
<dbReference type="HOGENOM" id="CLU_1479785_0_0_7"/>
<evidence type="ECO:0000313" key="2">
    <source>
        <dbReference type="EMBL" id="ADU63959.1"/>
    </source>
</evidence>
<dbReference type="eggNOG" id="ENOG503182G">
    <property type="taxonomic scope" value="Bacteria"/>
</dbReference>
<protein>
    <recommendedName>
        <fullName evidence="4">Tetratricopeptide repeat protein</fullName>
    </recommendedName>
</protein>
<dbReference type="InterPro" id="IPR011990">
    <property type="entry name" value="TPR-like_helical_dom_sf"/>
</dbReference>
<sequence>MSLLSRFIPASRRGQRNFERGRAAEQRGDINAALACFRQGALDYDTHLDAREKAWRPVHPSHLVRAGICYVRIGRDSDALRVFERALAAKEIPDAFLHAGYAAAKLDDREGAVRFWSGYPAWAGQVVIARTLKLQVAAIAAGADLAAACRAVAHAVRGQDRENAKARPTLRHSRPVPPHRGY</sequence>
<reference evidence="3" key="1">
    <citation type="submission" date="2010-12" db="EMBL/GenBank/DDBJ databases">
        <title>Complete sequence of Desulfovibrio aespoeensis Aspo-2.</title>
        <authorList>
            <consortium name="US DOE Joint Genome Institute"/>
            <person name="Lucas S."/>
            <person name="Copeland A."/>
            <person name="Lapidus A."/>
            <person name="Cheng J.-F."/>
            <person name="Goodwin L."/>
            <person name="Pitluck S."/>
            <person name="Chertkov O."/>
            <person name="Misra M."/>
            <person name="Detter J.C."/>
            <person name="Han C."/>
            <person name="Tapia R."/>
            <person name="Land M."/>
            <person name="Hauser L."/>
            <person name="Kyrpides N."/>
            <person name="Ivanova N."/>
            <person name="Ovchinnikova G."/>
            <person name="Pedersen K."/>
            <person name="Jagevall S."/>
            <person name="Hazen T."/>
            <person name="Woyke T."/>
        </authorList>
    </citation>
    <scope>NUCLEOTIDE SEQUENCE [LARGE SCALE GENOMIC DNA]</scope>
    <source>
        <strain evidence="3">ATCC 700646 / DSM 10631 / Aspo-2</strain>
    </source>
</reference>